<evidence type="ECO:0000256" key="8">
    <source>
        <dbReference type="HAMAP-Rule" id="MF_00440"/>
    </source>
</evidence>
<comment type="cofactor">
    <cofactor evidence="8">
        <name>Zn(2+)</name>
        <dbReference type="ChEBI" id="CHEBI:29105"/>
    </cofactor>
    <text evidence="8">Binds 1 zinc ion.</text>
</comment>
<feature type="zinc finger region" evidence="8">
    <location>
        <begin position="3"/>
        <end position="34"/>
    </location>
</feature>
<dbReference type="Pfam" id="PF03477">
    <property type="entry name" value="ATP-cone"/>
    <property type="match status" value="1"/>
</dbReference>
<evidence type="ECO:0000313" key="13">
    <source>
        <dbReference type="EMBL" id="VEJ29121.1"/>
    </source>
</evidence>
<dbReference type="InterPro" id="IPR005144">
    <property type="entry name" value="ATP-cone_dom"/>
</dbReference>
<feature type="domain" description="ATP-cone" evidence="10">
    <location>
        <begin position="46"/>
        <end position="136"/>
    </location>
</feature>
<dbReference type="PANTHER" id="PTHR30455">
    <property type="entry name" value="TRANSCRIPTIONAL REPRESSOR NRDR"/>
    <property type="match status" value="1"/>
</dbReference>
<evidence type="ECO:0000256" key="2">
    <source>
        <dbReference type="ARBA" id="ARBA00022723"/>
    </source>
</evidence>
<evidence type="ECO:0000256" key="3">
    <source>
        <dbReference type="ARBA" id="ARBA00022741"/>
    </source>
</evidence>
<dbReference type="GO" id="GO:0008270">
    <property type="term" value="F:zinc ion binding"/>
    <property type="evidence" value="ECO:0007669"/>
    <property type="project" value="UniProtKB-UniRule"/>
</dbReference>
<evidence type="ECO:0000313" key="15">
    <source>
        <dbReference type="Proteomes" id="UP000270988"/>
    </source>
</evidence>
<keyword evidence="1 8" id="KW-0678">Repressor</keyword>
<dbReference type="InterPro" id="IPR003796">
    <property type="entry name" value="RNR_NrdR-like"/>
</dbReference>
<gene>
    <name evidence="8 11" type="primary">nrdR</name>
    <name evidence="12" type="ORF">CRM92_00345</name>
    <name evidence="11" type="ORF">HXO56_01655</name>
    <name evidence="13" type="ORF">NCTC10918_00366</name>
</gene>
<protein>
    <recommendedName>
        <fullName evidence="8">Transcriptional repressor NrdR</fullName>
    </recommendedName>
</protein>
<feature type="compositionally biased region" description="Basic residues" evidence="9">
    <location>
        <begin position="177"/>
        <end position="189"/>
    </location>
</feature>
<dbReference type="EMBL" id="LR134521">
    <property type="protein sequence ID" value="VEJ29121.1"/>
    <property type="molecule type" value="Genomic_DNA"/>
</dbReference>
<feature type="region of interest" description="Disordered" evidence="9">
    <location>
        <begin position="151"/>
        <end position="203"/>
    </location>
</feature>
<accession>A0A2A8D6B7</accession>
<evidence type="ECO:0000313" key="11">
    <source>
        <dbReference type="EMBL" id="MBF1648795.1"/>
    </source>
</evidence>
<dbReference type="Proteomes" id="UP000219947">
    <property type="component" value="Unassembled WGS sequence"/>
</dbReference>
<evidence type="ECO:0000313" key="14">
    <source>
        <dbReference type="Proteomes" id="UP000219947"/>
    </source>
</evidence>
<evidence type="ECO:0000313" key="12">
    <source>
        <dbReference type="EMBL" id="PEN16532.1"/>
    </source>
</evidence>
<dbReference type="STRING" id="762948.HMPREF0733_11684"/>
<evidence type="ECO:0000256" key="1">
    <source>
        <dbReference type="ARBA" id="ARBA00022491"/>
    </source>
</evidence>
<dbReference type="EMBL" id="JABZXJ010000004">
    <property type="protein sequence ID" value="MBF1648795.1"/>
    <property type="molecule type" value="Genomic_DNA"/>
</dbReference>
<dbReference type="GO" id="GO:0045892">
    <property type="term" value="P:negative regulation of DNA-templated transcription"/>
    <property type="evidence" value="ECO:0007669"/>
    <property type="project" value="UniProtKB-UniRule"/>
</dbReference>
<dbReference type="HAMAP" id="MF_00440">
    <property type="entry name" value="NrdR"/>
    <property type="match status" value="1"/>
</dbReference>
<dbReference type="AlphaFoldDB" id="A0A2A8D6B7"/>
<sequence>MYCPYCKHTDSRVVDSRTTDDGAAIRRRRQCTACSRRFTTVETTTISVIKRSGVTEPFDRSKIAAGVRKACQGRPVGEDDLAKLAQEVEELIRARGLAEINAHEVGLTILEPLSKLDAVAYLRFASVYQAFENLEDFESAIALLREDRVGDAEPPEDAVASSDKTSQDKRNKDAKLAKKNTAKTTKARSGKSNESNPLQGTFL</sequence>
<keyword evidence="14" id="KW-1185">Reference proteome</keyword>
<dbReference type="PANTHER" id="PTHR30455:SF2">
    <property type="entry name" value="TRANSCRIPTIONAL REPRESSOR NRDR"/>
    <property type="match status" value="1"/>
</dbReference>
<dbReference type="PROSITE" id="PS51161">
    <property type="entry name" value="ATP_CONE"/>
    <property type="match status" value="1"/>
</dbReference>
<dbReference type="Proteomes" id="UP000270988">
    <property type="component" value="Chromosome"/>
</dbReference>
<dbReference type="GO" id="GO:0005524">
    <property type="term" value="F:ATP binding"/>
    <property type="evidence" value="ECO:0007669"/>
    <property type="project" value="UniProtKB-UniRule"/>
</dbReference>
<dbReference type="Proteomes" id="UP000769484">
    <property type="component" value="Unassembled WGS sequence"/>
</dbReference>
<name>A0A2A8D6B7_9MICC</name>
<proteinExistence type="inferred from homology"/>
<dbReference type="InterPro" id="IPR055173">
    <property type="entry name" value="NrdR-like_N"/>
</dbReference>
<keyword evidence="7 8" id="KW-0804">Transcription</keyword>
<evidence type="ECO:0000256" key="5">
    <source>
        <dbReference type="ARBA" id="ARBA00023015"/>
    </source>
</evidence>
<keyword evidence="3 8" id="KW-0547">Nucleotide-binding</keyword>
<reference evidence="11" key="3">
    <citation type="submission" date="2020-04" db="EMBL/GenBank/DDBJ databases">
        <title>Deep metagenomics examines the oral microbiome during advanced dental caries in children, revealing novel taxa and co-occurrences with host molecules.</title>
        <authorList>
            <person name="Baker J.L."/>
            <person name="Morton J.T."/>
            <person name="Dinis M."/>
            <person name="Alvarez R."/>
            <person name="Tran N.C."/>
            <person name="Knight R."/>
            <person name="Edlund A."/>
        </authorList>
    </citation>
    <scope>NUCLEOTIDE SEQUENCE</scope>
    <source>
        <strain evidence="11">JCVI_47_bin.4</strain>
    </source>
</reference>
<keyword evidence="6 8" id="KW-0238">DNA-binding</keyword>
<evidence type="ECO:0000256" key="4">
    <source>
        <dbReference type="ARBA" id="ARBA00022840"/>
    </source>
</evidence>
<comment type="function">
    <text evidence="8">Negatively regulates transcription of bacterial ribonucleotide reductase nrd genes and operons by binding to NrdR-boxes.</text>
</comment>
<evidence type="ECO:0000256" key="6">
    <source>
        <dbReference type="ARBA" id="ARBA00023125"/>
    </source>
</evidence>
<keyword evidence="5 8" id="KW-0805">Transcription regulation</keyword>
<keyword evidence="8" id="KW-0862">Zinc</keyword>
<comment type="similarity">
    <text evidence="8">Belongs to the NrdR family.</text>
</comment>
<keyword evidence="4 8" id="KW-0067">ATP-binding</keyword>
<reference evidence="13 15" key="2">
    <citation type="submission" date="2018-12" db="EMBL/GenBank/DDBJ databases">
        <authorList>
            <consortium name="Pathogen Informatics"/>
        </authorList>
    </citation>
    <scope>NUCLEOTIDE SEQUENCE [LARGE SCALE GENOMIC DNA]</scope>
    <source>
        <strain evidence="13 15">NCTC10918</strain>
    </source>
</reference>
<organism evidence="12 14">
    <name type="scientific">Rothia dentocariosa</name>
    <dbReference type="NCBI Taxonomy" id="2047"/>
    <lineage>
        <taxon>Bacteria</taxon>
        <taxon>Bacillati</taxon>
        <taxon>Actinomycetota</taxon>
        <taxon>Actinomycetes</taxon>
        <taxon>Micrococcales</taxon>
        <taxon>Micrococcaceae</taxon>
        <taxon>Rothia</taxon>
    </lineage>
</organism>
<dbReference type="NCBIfam" id="TIGR00244">
    <property type="entry name" value="transcriptional regulator NrdR"/>
    <property type="match status" value="1"/>
</dbReference>
<keyword evidence="8" id="KW-0863">Zinc-finger</keyword>
<keyword evidence="2 8" id="KW-0479">Metal-binding</keyword>
<dbReference type="Pfam" id="PF22811">
    <property type="entry name" value="Zn_ribbon_NrdR"/>
    <property type="match status" value="1"/>
</dbReference>
<evidence type="ECO:0000256" key="7">
    <source>
        <dbReference type="ARBA" id="ARBA00023163"/>
    </source>
</evidence>
<feature type="compositionally biased region" description="Polar residues" evidence="9">
    <location>
        <begin position="190"/>
        <end position="203"/>
    </location>
</feature>
<dbReference type="RefSeq" id="WP_098042155.1">
    <property type="nucleotide sequence ID" value="NZ_CAUREM010000002.1"/>
</dbReference>
<feature type="compositionally biased region" description="Basic and acidic residues" evidence="9">
    <location>
        <begin position="165"/>
        <end position="176"/>
    </location>
</feature>
<evidence type="ECO:0000256" key="9">
    <source>
        <dbReference type="SAM" id="MobiDB-lite"/>
    </source>
</evidence>
<reference evidence="12" key="1">
    <citation type="submission" date="2017-10" db="EMBL/GenBank/DDBJ databases">
        <title>Kefir isolates.</title>
        <authorList>
            <person name="Kim Y."/>
            <person name="Blasche S."/>
        </authorList>
    </citation>
    <scope>NUCLEOTIDE SEQUENCE [LARGE SCALE GENOMIC DNA]</scope>
    <source>
        <strain evidence="12">OG2-2</strain>
    </source>
</reference>
<dbReference type="GO" id="GO:0003677">
    <property type="term" value="F:DNA binding"/>
    <property type="evidence" value="ECO:0007669"/>
    <property type="project" value="UniProtKB-KW"/>
</dbReference>
<evidence type="ECO:0000259" key="10">
    <source>
        <dbReference type="PROSITE" id="PS51161"/>
    </source>
</evidence>
<dbReference type="EMBL" id="PDEV01000001">
    <property type="protein sequence ID" value="PEN16532.1"/>
    <property type="molecule type" value="Genomic_DNA"/>
</dbReference>